<dbReference type="AlphaFoldDB" id="A0AAU7XD22"/>
<feature type="transmembrane region" description="Helical" evidence="5">
    <location>
        <begin position="116"/>
        <end position="136"/>
    </location>
</feature>
<dbReference type="Pfam" id="PF00528">
    <property type="entry name" value="BPD_transp_1"/>
    <property type="match status" value="1"/>
</dbReference>
<dbReference type="Gene3D" id="1.10.3720.10">
    <property type="entry name" value="MetI-like"/>
    <property type="match status" value="1"/>
</dbReference>
<dbReference type="InterPro" id="IPR035906">
    <property type="entry name" value="MetI-like_sf"/>
</dbReference>
<dbReference type="GO" id="GO:0005886">
    <property type="term" value="C:plasma membrane"/>
    <property type="evidence" value="ECO:0007669"/>
    <property type="project" value="UniProtKB-SubCell"/>
</dbReference>
<gene>
    <name evidence="7" type="ORF">ABS361_06420</name>
</gene>
<dbReference type="SUPFAM" id="SSF161098">
    <property type="entry name" value="MetI-like"/>
    <property type="match status" value="1"/>
</dbReference>
<comment type="subcellular location">
    <subcellularLocation>
        <location evidence="1 5">Cell membrane</location>
        <topology evidence="1 5">Multi-pass membrane protein</topology>
    </subcellularLocation>
</comment>
<dbReference type="InterPro" id="IPR000515">
    <property type="entry name" value="MetI-like"/>
</dbReference>
<feature type="transmembrane region" description="Helical" evidence="5">
    <location>
        <begin position="215"/>
        <end position="237"/>
    </location>
</feature>
<reference evidence="7" key="1">
    <citation type="submission" date="2024-06" db="EMBL/GenBank/DDBJ databases">
        <title>Methylostella associata gen. nov., sp. nov., a novel Ancalomicrobiaceae-affiliated facultatively methylotrophic bacteria that feed on methanotrophs of the genus Methylococcus.</title>
        <authorList>
            <person name="Saltykova V."/>
            <person name="Danilova O.V."/>
            <person name="Oshkin I.Y."/>
            <person name="Belova S.E."/>
            <person name="Pimenov N.V."/>
            <person name="Dedysh S.N."/>
        </authorList>
    </citation>
    <scope>NUCLEOTIDE SEQUENCE</scope>
    <source>
        <strain evidence="7">S20</strain>
    </source>
</reference>
<evidence type="ECO:0000313" key="7">
    <source>
        <dbReference type="EMBL" id="XBY45879.1"/>
    </source>
</evidence>
<accession>A0AAU7XD22</accession>
<feature type="transmembrane region" description="Helical" evidence="5">
    <location>
        <begin position="86"/>
        <end position="109"/>
    </location>
</feature>
<comment type="similarity">
    <text evidence="5">Belongs to the binding-protein-dependent transport system permease family.</text>
</comment>
<evidence type="ECO:0000256" key="1">
    <source>
        <dbReference type="ARBA" id="ARBA00004651"/>
    </source>
</evidence>
<dbReference type="KEGG" id="mflg:ABS361_06420"/>
<evidence type="ECO:0000259" key="6">
    <source>
        <dbReference type="PROSITE" id="PS50928"/>
    </source>
</evidence>
<dbReference type="GO" id="GO:0055085">
    <property type="term" value="P:transmembrane transport"/>
    <property type="evidence" value="ECO:0007669"/>
    <property type="project" value="InterPro"/>
</dbReference>
<feature type="transmembrane region" description="Helical" evidence="5">
    <location>
        <begin position="21"/>
        <end position="44"/>
    </location>
</feature>
<evidence type="ECO:0000256" key="5">
    <source>
        <dbReference type="RuleBase" id="RU363032"/>
    </source>
</evidence>
<keyword evidence="5" id="KW-0813">Transport</keyword>
<dbReference type="CDD" id="cd06261">
    <property type="entry name" value="TM_PBP2"/>
    <property type="match status" value="1"/>
</dbReference>
<keyword evidence="3 5" id="KW-1133">Transmembrane helix</keyword>
<dbReference type="PROSITE" id="PS50928">
    <property type="entry name" value="ABC_TM1"/>
    <property type="match status" value="1"/>
</dbReference>
<feature type="domain" description="ABC transmembrane type-1" evidence="6">
    <location>
        <begin position="82"/>
        <end position="298"/>
    </location>
</feature>
<dbReference type="PANTHER" id="PTHR43759:SF1">
    <property type="entry name" value="GLUCOSE IMPORT SYSTEM PERMEASE PROTEIN GLCT"/>
    <property type="match status" value="1"/>
</dbReference>
<organism evidence="7">
    <name type="scientific">Methyloraptor flagellatus</name>
    <dbReference type="NCBI Taxonomy" id="3162530"/>
    <lineage>
        <taxon>Bacteria</taxon>
        <taxon>Pseudomonadati</taxon>
        <taxon>Pseudomonadota</taxon>
        <taxon>Alphaproteobacteria</taxon>
        <taxon>Hyphomicrobiales</taxon>
        <taxon>Ancalomicrobiaceae</taxon>
        <taxon>Methyloraptor</taxon>
    </lineage>
</organism>
<evidence type="ECO:0000256" key="4">
    <source>
        <dbReference type="ARBA" id="ARBA00023136"/>
    </source>
</evidence>
<name>A0AAU7XD22_9HYPH</name>
<dbReference type="PANTHER" id="PTHR43759">
    <property type="entry name" value="TREHALOSE TRANSPORT SYSTEM PERMEASE PROTEIN SUGA"/>
    <property type="match status" value="1"/>
</dbReference>
<dbReference type="InterPro" id="IPR052730">
    <property type="entry name" value="Sugar_ABC_transporter"/>
</dbReference>
<dbReference type="EMBL" id="CP158568">
    <property type="protein sequence ID" value="XBY45879.1"/>
    <property type="molecule type" value="Genomic_DNA"/>
</dbReference>
<sequence length="304" mass="34134">MQATPETMPLRIARRRPSGHAALRYGLVAPAVFILLLIGLYPFVKLLVTSVQNISMMDDDTSFQGLMQFQRLAGDGRLWWSLVRTLLFAAVALPLELLFGFVLALMFLGRVPLRQLFIGIILMPTIISPIVAGSTWRLMFDQRFGPINQMIGWVAGADFKLLWTIDPTFVWPAVMVAEVWQWTPFMFLLLLAALSNLDREQLESAALDGAPITMVFRRIVLPAILPVMFIAILIRALDLVRVFDVIWTMTQGGPGTMTETLSIYAYQLAFREFDVSYSAAIALLVIVVLTALVMWVLSRVEVAR</sequence>
<dbReference type="RefSeq" id="WP_407050974.1">
    <property type="nucleotide sequence ID" value="NZ_CP158568.1"/>
</dbReference>
<protein>
    <submittedName>
        <fullName evidence="7">Sugar ABC transporter permease</fullName>
    </submittedName>
</protein>
<keyword evidence="4 5" id="KW-0472">Membrane</keyword>
<feature type="transmembrane region" description="Helical" evidence="5">
    <location>
        <begin position="275"/>
        <end position="297"/>
    </location>
</feature>
<evidence type="ECO:0000256" key="3">
    <source>
        <dbReference type="ARBA" id="ARBA00022989"/>
    </source>
</evidence>
<keyword evidence="2 5" id="KW-0812">Transmembrane</keyword>
<feature type="transmembrane region" description="Helical" evidence="5">
    <location>
        <begin position="169"/>
        <end position="194"/>
    </location>
</feature>
<proteinExistence type="inferred from homology"/>
<evidence type="ECO:0000256" key="2">
    <source>
        <dbReference type="ARBA" id="ARBA00022692"/>
    </source>
</evidence>